<feature type="compositionally biased region" description="Basic and acidic residues" evidence="1">
    <location>
        <begin position="45"/>
        <end position="57"/>
    </location>
</feature>
<dbReference type="InterPro" id="IPR000595">
    <property type="entry name" value="cNMP-bd_dom"/>
</dbReference>
<sequence>MLVPSHRCTPSRTRTDTVSSSEAEGPSRCSSRRRPTSDFALDAEAEPRRRPTPERGELSSLTARVQMGAAQSRKPRGGLRRWKPPPFTAHLQKPSLLSHFLRTSEARDAFAKLLVRIDFKKGEQLPDAAVLYLESGELVRQRELVGALALPVGFCRGKATPQARRHLSPALPCLAPRYYLLSPPLLALPYLTPPPPLLTPPPPLLTPPPPLSSRHLLPFLTPPPPLSSRHLLPFLTPPPPLLTPPPPLSSRHLLPFLTPPPPLSSRHLLPFLTPPPPLPHATSSPVLTPPPPLPHATSSPVLTPPPPLPHATSSPVLTLRHLLPVLRHLLPFLTPPPPLLTPPPPLSSRHLLPSATSSCSHLLPCPPPPPPLTPPPPLLTPPPPLSSRHLLPFLTPPPPLSSRHLLPFLHAISSPFLTPPPPLPHATSSPFSATSSLSSRHLLPFLTPPPPSSPAHATSSLSSRHLLLSSRHLFPFLRHLLPSSRHLFPFLTPPPPFPPRHLFPCLTPPPPLPPPPPPSSRHLLPFLTPPPPLSSRHLFPFLTPPPPLSSRHLFPFLTPPPPLSSRHLLPFPHATSSLSSRHLLPCLATSSPSSRHFLPFPHATSSLSSRHLPFLTPPPPLPHATSSPSSRHLPFLTPPASCHLLPCPHATSSPASRHLLPCPHATFSAAPRPAHATSSPPHPSTRLPHPTHPTLTPSLRKHGLRKILKLASSVYGGSATDSSARKEPSFDGASPDASAPSRRQPSRARTSQREGSGRREMTRRNSVSRFLSRGAKREPGPAMELTVLLAITDGLAYYLPNRALIKYVSHSQESFLAIKSFVHLRNFFGELSCLSQPPSTSACQAVCDYCRRAARRAACASRRSSAARGSLRLAASMPSPSARLSTTPASGASTSTSCSRAARSFVDGVEGKSSHVLIRPGQYFGAEPLMLDWRYTGSAVVSSDAIVAIVRRRHLADIWTVLPQLKSAMEAQLKIQILEGYRMAKLPYFALLSDAQLKQAANACEIDLNVPPNKLVIQKGSKLDALHIVVDGEVGAIGRHASSTNNSSCDLRAQVSASSVLGASTRESEDGYITPSRLPQPLEKKLTLRNRLSFNEVQRHSCDHEGGKRTSRKTSVESSLSMMRGLSSGILFGSKMTGRRSSKKTFSETDDSKREIAERAEALSYQLGNVHWKVQPGEWLGELAVLFDDCCKAAATYTVEETGCVMLRFPRDAFITLFDDDRSIISELRVKLLRADCGLEDILGSPRAQPVFFAFLEEQSRGLSYGLKFYEAAHKYAKLEQLSFPAAKRVVSQSIRFEFFDLRSPHACRIPAERLELIDQAMALGNPVAELFLVEARAWFSVFREEYLPRFVNDPLFWSLLEEIGSYKADLVNVALFIQETVSTVSVSRHTSEDTSRNAGRSGDQPGSSDPILDERMMKRLTIDSKGVGRVSLLSA</sequence>
<dbReference type="SMART" id="SM00315">
    <property type="entry name" value="RGS"/>
    <property type="match status" value="1"/>
</dbReference>
<accession>A0AB34ITQ6</accession>
<dbReference type="Gene3D" id="2.60.120.10">
    <property type="entry name" value="Jelly Rolls"/>
    <property type="match status" value="1"/>
</dbReference>
<feature type="compositionally biased region" description="Polar residues" evidence="1">
    <location>
        <begin position="8"/>
        <end position="22"/>
    </location>
</feature>
<dbReference type="InterPro" id="IPR018490">
    <property type="entry name" value="cNMP-bd_dom_sf"/>
</dbReference>
<feature type="compositionally biased region" description="Basic and acidic residues" evidence="1">
    <location>
        <begin position="1099"/>
        <end position="1108"/>
    </location>
</feature>
<evidence type="ECO:0008006" key="6">
    <source>
        <dbReference type="Google" id="ProtNLM"/>
    </source>
</evidence>
<dbReference type="InterPro" id="IPR016137">
    <property type="entry name" value="RGS"/>
</dbReference>
<evidence type="ECO:0000313" key="4">
    <source>
        <dbReference type="EMBL" id="KAL1506909.1"/>
    </source>
</evidence>
<feature type="region of interest" description="Disordered" evidence="1">
    <location>
        <begin position="1099"/>
        <end position="1118"/>
    </location>
</feature>
<comment type="caution">
    <text evidence="4">The sequence shown here is derived from an EMBL/GenBank/DDBJ whole genome shotgun (WGS) entry which is preliminary data.</text>
</comment>
<dbReference type="PROSITE" id="PS50042">
    <property type="entry name" value="CNMP_BINDING_3"/>
    <property type="match status" value="2"/>
</dbReference>
<feature type="region of interest" description="Disordered" evidence="1">
    <location>
        <begin position="280"/>
        <end position="305"/>
    </location>
</feature>
<protein>
    <recommendedName>
        <fullName evidence="6">Cyclic nucleotide-binding domain-containing protein</fullName>
    </recommendedName>
</protein>
<feature type="region of interest" description="Disordered" evidence="1">
    <location>
        <begin position="670"/>
        <end position="699"/>
    </location>
</feature>
<name>A0AB34ITQ6_PRYPA</name>
<feature type="compositionally biased region" description="Low complexity" evidence="1">
    <location>
        <begin position="885"/>
        <end position="896"/>
    </location>
</feature>
<dbReference type="Gene3D" id="1.10.167.10">
    <property type="entry name" value="Regulator of G-protein Signalling 4, domain 2"/>
    <property type="match status" value="1"/>
</dbReference>
<evidence type="ECO:0000259" key="2">
    <source>
        <dbReference type="PROSITE" id="PS50042"/>
    </source>
</evidence>
<dbReference type="InterPro" id="IPR044926">
    <property type="entry name" value="RGS_subdomain_2"/>
</dbReference>
<dbReference type="CDD" id="cd00038">
    <property type="entry name" value="CAP_ED"/>
    <property type="match status" value="1"/>
</dbReference>
<evidence type="ECO:0000313" key="5">
    <source>
        <dbReference type="Proteomes" id="UP001515480"/>
    </source>
</evidence>
<feature type="region of interest" description="Disordered" evidence="1">
    <location>
        <begin position="715"/>
        <end position="776"/>
    </location>
</feature>
<feature type="region of interest" description="Disordered" evidence="1">
    <location>
        <begin position="870"/>
        <end position="896"/>
    </location>
</feature>
<proteinExistence type="predicted"/>
<keyword evidence="5" id="KW-1185">Reference proteome</keyword>
<dbReference type="Proteomes" id="UP001515480">
    <property type="component" value="Unassembled WGS sequence"/>
</dbReference>
<reference evidence="4 5" key="1">
    <citation type="journal article" date="2024" name="Science">
        <title>Giant polyketide synthase enzymes in the biosynthesis of giant marine polyether toxins.</title>
        <authorList>
            <person name="Fallon T.R."/>
            <person name="Shende V.V."/>
            <person name="Wierzbicki I.H."/>
            <person name="Pendleton A.L."/>
            <person name="Watervoot N.F."/>
            <person name="Auber R.P."/>
            <person name="Gonzalez D.J."/>
            <person name="Wisecaver J.H."/>
            <person name="Moore B.S."/>
        </authorList>
    </citation>
    <scope>NUCLEOTIDE SEQUENCE [LARGE SCALE GENOMIC DNA]</scope>
    <source>
        <strain evidence="4 5">12B1</strain>
    </source>
</reference>
<feature type="domain" description="Cyclic nucleotide-binding" evidence="2">
    <location>
        <begin position="988"/>
        <end position="1034"/>
    </location>
</feature>
<feature type="domain" description="Cyclic nucleotide-binding" evidence="2">
    <location>
        <begin position="1177"/>
        <end position="1235"/>
    </location>
</feature>
<dbReference type="EMBL" id="JBGBPQ010000018">
    <property type="protein sequence ID" value="KAL1506909.1"/>
    <property type="molecule type" value="Genomic_DNA"/>
</dbReference>
<feature type="compositionally biased region" description="Low complexity" evidence="1">
    <location>
        <begin position="733"/>
        <end position="749"/>
    </location>
</feature>
<dbReference type="InterPro" id="IPR036305">
    <property type="entry name" value="RGS_sf"/>
</dbReference>
<evidence type="ECO:0000256" key="1">
    <source>
        <dbReference type="SAM" id="MobiDB-lite"/>
    </source>
</evidence>
<feature type="domain" description="RGS" evidence="3">
    <location>
        <begin position="1238"/>
        <end position="1361"/>
    </location>
</feature>
<feature type="compositionally biased region" description="Pro residues" evidence="1">
    <location>
        <begin position="364"/>
        <end position="381"/>
    </location>
</feature>
<feature type="region of interest" description="Disordered" evidence="1">
    <location>
        <begin position="1388"/>
        <end position="1412"/>
    </location>
</feature>
<feature type="region of interest" description="Disordered" evidence="1">
    <location>
        <begin position="358"/>
        <end position="381"/>
    </location>
</feature>
<dbReference type="Pfam" id="PF00615">
    <property type="entry name" value="RGS"/>
    <property type="match status" value="1"/>
</dbReference>
<feature type="compositionally biased region" description="Basic residues" evidence="1">
    <location>
        <begin position="73"/>
        <end position="83"/>
    </location>
</feature>
<gene>
    <name evidence="4" type="ORF">AB1Y20_007773</name>
</gene>
<dbReference type="SUPFAM" id="SSF51206">
    <property type="entry name" value="cAMP-binding domain-like"/>
    <property type="match status" value="1"/>
</dbReference>
<feature type="region of interest" description="Disordered" evidence="1">
    <location>
        <begin position="1"/>
        <end position="87"/>
    </location>
</feature>
<organism evidence="4 5">
    <name type="scientific">Prymnesium parvum</name>
    <name type="common">Toxic golden alga</name>
    <dbReference type="NCBI Taxonomy" id="97485"/>
    <lineage>
        <taxon>Eukaryota</taxon>
        <taxon>Haptista</taxon>
        <taxon>Haptophyta</taxon>
        <taxon>Prymnesiophyceae</taxon>
        <taxon>Prymnesiales</taxon>
        <taxon>Prymnesiaceae</taxon>
        <taxon>Prymnesium</taxon>
    </lineage>
</organism>
<dbReference type="SUPFAM" id="SSF48097">
    <property type="entry name" value="Regulator of G-protein signaling, RGS"/>
    <property type="match status" value="1"/>
</dbReference>
<feature type="region of interest" description="Disordered" evidence="1">
    <location>
        <begin position="609"/>
        <end position="632"/>
    </location>
</feature>
<dbReference type="InterPro" id="IPR014710">
    <property type="entry name" value="RmlC-like_jellyroll"/>
</dbReference>
<dbReference type="PROSITE" id="PS50132">
    <property type="entry name" value="RGS"/>
    <property type="match status" value="1"/>
</dbReference>
<feature type="compositionally biased region" description="Basic and acidic residues" evidence="1">
    <location>
        <begin position="751"/>
        <end position="763"/>
    </location>
</feature>
<feature type="compositionally biased region" description="Low complexity" evidence="1">
    <location>
        <begin position="670"/>
        <end position="698"/>
    </location>
</feature>
<evidence type="ECO:0000259" key="3">
    <source>
        <dbReference type="PROSITE" id="PS50132"/>
    </source>
</evidence>